<comment type="cofactor">
    <cofactor evidence="1 11">
        <name>Zn(2+)</name>
        <dbReference type="ChEBI" id="CHEBI:29105"/>
    </cofactor>
</comment>
<comment type="subcellular location">
    <subcellularLocation>
        <location evidence="2">Membrane</location>
        <topology evidence="2">Multi-pass membrane protein</topology>
    </subcellularLocation>
</comment>
<name>A0ABY0TF34_9PROT</name>
<dbReference type="InterPro" id="IPR036034">
    <property type="entry name" value="PDZ_sf"/>
</dbReference>
<keyword evidence="10 11" id="KW-0472">Membrane</keyword>
<dbReference type="SUPFAM" id="SSF50156">
    <property type="entry name" value="PDZ domain-like"/>
    <property type="match status" value="2"/>
</dbReference>
<evidence type="ECO:0000256" key="2">
    <source>
        <dbReference type="ARBA" id="ARBA00004141"/>
    </source>
</evidence>
<dbReference type="SMART" id="SM00228">
    <property type="entry name" value="PDZ"/>
    <property type="match status" value="1"/>
</dbReference>
<dbReference type="InterPro" id="IPR041489">
    <property type="entry name" value="PDZ_6"/>
</dbReference>
<evidence type="ECO:0000313" key="13">
    <source>
        <dbReference type="EMBL" id="SDQ51606.1"/>
    </source>
</evidence>
<gene>
    <name evidence="13" type="ORF">SAMN05216402_1149</name>
</gene>
<dbReference type="NCBIfam" id="TIGR00054">
    <property type="entry name" value="RIP metalloprotease RseP"/>
    <property type="match status" value="1"/>
</dbReference>
<feature type="transmembrane region" description="Helical" evidence="11">
    <location>
        <begin position="5"/>
        <end position="23"/>
    </location>
</feature>
<keyword evidence="14" id="KW-1185">Reference proteome</keyword>
<dbReference type="CDD" id="cd23081">
    <property type="entry name" value="cpPDZ_EcRseP-like"/>
    <property type="match status" value="1"/>
</dbReference>
<comment type="similarity">
    <text evidence="3 11">Belongs to the peptidase M50B family.</text>
</comment>
<evidence type="ECO:0000256" key="7">
    <source>
        <dbReference type="ARBA" id="ARBA00022833"/>
    </source>
</evidence>
<keyword evidence="8 11" id="KW-1133">Transmembrane helix</keyword>
<dbReference type="EMBL" id="FNKY01000001">
    <property type="protein sequence ID" value="SDQ51606.1"/>
    <property type="molecule type" value="Genomic_DNA"/>
</dbReference>
<keyword evidence="11" id="KW-0479">Metal-binding</keyword>
<evidence type="ECO:0000256" key="9">
    <source>
        <dbReference type="ARBA" id="ARBA00023049"/>
    </source>
</evidence>
<evidence type="ECO:0000256" key="5">
    <source>
        <dbReference type="ARBA" id="ARBA00022692"/>
    </source>
</evidence>
<dbReference type="CDD" id="cd06163">
    <property type="entry name" value="S2P-M50_PDZ_RseP-like"/>
    <property type="match status" value="2"/>
</dbReference>
<dbReference type="GO" id="GO:0006508">
    <property type="term" value="P:proteolysis"/>
    <property type="evidence" value="ECO:0007669"/>
    <property type="project" value="UniProtKB-KW"/>
</dbReference>
<evidence type="ECO:0000256" key="11">
    <source>
        <dbReference type="RuleBase" id="RU362031"/>
    </source>
</evidence>
<protein>
    <recommendedName>
        <fullName evidence="11">Zinc metalloprotease</fullName>
        <ecNumber evidence="11">3.4.24.-</ecNumber>
    </recommendedName>
</protein>
<dbReference type="InterPro" id="IPR001478">
    <property type="entry name" value="PDZ"/>
</dbReference>
<keyword evidence="5 11" id="KW-0812">Transmembrane</keyword>
<dbReference type="PANTHER" id="PTHR42837:SF2">
    <property type="entry name" value="MEMBRANE METALLOPROTEASE ARASP2, CHLOROPLASTIC-RELATED"/>
    <property type="match status" value="1"/>
</dbReference>
<dbReference type="GO" id="GO:0008233">
    <property type="term" value="F:peptidase activity"/>
    <property type="evidence" value="ECO:0007669"/>
    <property type="project" value="UniProtKB-KW"/>
</dbReference>
<evidence type="ECO:0000259" key="12">
    <source>
        <dbReference type="PROSITE" id="PS50106"/>
    </source>
</evidence>
<organism evidence="13 14">
    <name type="scientific">Nitrosospira multiformis</name>
    <dbReference type="NCBI Taxonomy" id="1231"/>
    <lineage>
        <taxon>Bacteria</taxon>
        <taxon>Pseudomonadati</taxon>
        <taxon>Pseudomonadota</taxon>
        <taxon>Betaproteobacteria</taxon>
        <taxon>Nitrosomonadales</taxon>
        <taxon>Nitrosomonadaceae</taxon>
        <taxon>Nitrosospira</taxon>
    </lineage>
</organism>
<dbReference type="Pfam" id="PF17820">
    <property type="entry name" value="PDZ_6"/>
    <property type="match status" value="1"/>
</dbReference>
<keyword evidence="6 11" id="KW-0378">Hydrolase</keyword>
<evidence type="ECO:0000256" key="1">
    <source>
        <dbReference type="ARBA" id="ARBA00001947"/>
    </source>
</evidence>
<evidence type="ECO:0000256" key="4">
    <source>
        <dbReference type="ARBA" id="ARBA00022670"/>
    </source>
</evidence>
<dbReference type="PANTHER" id="PTHR42837">
    <property type="entry name" value="REGULATOR OF SIGMA-E PROTEASE RSEP"/>
    <property type="match status" value="1"/>
</dbReference>
<evidence type="ECO:0000256" key="6">
    <source>
        <dbReference type="ARBA" id="ARBA00022801"/>
    </source>
</evidence>
<accession>A0ABY0TF34</accession>
<feature type="transmembrane region" description="Helical" evidence="11">
    <location>
        <begin position="430"/>
        <end position="448"/>
    </location>
</feature>
<evidence type="ECO:0000313" key="14">
    <source>
        <dbReference type="Proteomes" id="UP000183471"/>
    </source>
</evidence>
<sequence>MGMTFFSTIIAFVVALGLLIVFHEFGHYLVARWCGVKVLRFSIGFGRPLLTKRWGNDQTEWVVAALPLGGYVKMLDEREGEVAPEDLTRSFNRKPVAHRFAIVAAGPVANFLLAIILYWVLFMLGVSGMKPVVGPIAPATPAAFAAFERGETIVKIGTEPVATWQDARWVLLSHAVERSPAVIVDVIDRSGEIVSRQLDLSSMQSGDLDGDFLRKIGLSSYQPAIKPIIAKVTADSAGSRAGLLPGDEIVSVNGSKTTLWEEVVQRIRTSPGVPLALEIQRNNRITNIEVVPDTTTENGEKIGRIGIGPKIDQDELEKLLIKVSYPAGPALIKAVHKTWEMSVFTLQMLWKMVVGEVSWKNVSGPITIADYAGKSAQMGLASYLGFLALISISLGVLNLLPIPILDGGHLMYYVVEIVKGSPLSVRATEIGQQVGMALLFTLMAFAIYNDVSRLISS</sequence>
<dbReference type="InterPro" id="IPR004387">
    <property type="entry name" value="Pept_M50_Zn"/>
</dbReference>
<dbReference type="Proteomes" id="UP000183471">
    <property type="component" value="Unassembled WGS sequence"/>
</dbReference>
<dbReference type="Pfam" id="PF02163">
    <property type="entry name" value="Peptidase_M50"/>
    <property type="match status" value="1"/>
</dbReference>
<dbReference type="PROSITE" id="PS50106">
    <property type="entry name" value="PDZ"/>
    <property type="match status" value="1"/>
</dbReference>
<dbReference type="InterPro" id="IPR008915">
    <property type="entry name" value="Peptidase_M50"/>
</dbReference>
<feature type="transmembrane region" description="Helical" evidence="11">
    <location>
        <begin position="383"/>
        <end position="404"/>
    </location>
</feature>
<feature type="domain" description="PDZ" evidence="12">
    <location>
        <begin position="197"/>
        <end position="272"/>
    </location>
</feature>
<evidence type="ECO:0000256" key="8">
    <source>
        <dbReference type="ARBA" id="ARBA00022989"/>
    </source>
</evidence>
<feature type="transmembrane region" description="Helical" evidence="11">
    <location>
        <begin position="100"/>
        <end position="121"/>
    </location>
</feature>
<evidence type="ECO:0000256" key="10">
    <source>
        <dbReference type="ARBA" id="ARBA00023136"/>
    </source>
</evidence>
<keyword evidence="4 13" id="KW-0645">Protease</keyword>
<proteinExistence type="inferred from homology"/>
<keyword evidence="9 11" id="KW-0482">Metalloprotease</keyword>
<evidence type="ECO:0000256" key="3">
    <source>
        <dbReference type="ARBA" id="ARBA00007931"/>
    </source>
</evidence>
<keyword evidence="7 11" id="KW-0862">Zinc</keyword>
<dbReference type="Gene3D" id="2.30.42.10">
    <property type="match status" value="2"/>
</dbReference>
<reference evidence="13 14" key="1">
    <citation type="submission" date="2016-10" db="EMBL/GenBank/DDBJ databases">
        <authorList>
            <person name="Varghese N."/>
            <person name="Submissions S."/>
        </authorList>
    </citation>
    <scope>NUCLEOTIDE SEQUENCE [LARGE SCALE GENOMIC DNA]</scope>
    <source>
        <strain evidence="13 14">Nl1</strain>
    </source>
</reference>
<comment type="caution">
    <text evidence="13">The sequence shown here is derived from an EMBL/GenBank/DDBJ whole genome shotgun (WGS) entry which is preliminary data.</text>
</comment>
<dbReference type="EC" id="3.4.24.-" evidence="11"/>